<dbReference type="OrthoDB" id="9803892at2"/>
<dbReference type="HOGENOM" id="CLU_045518_2_2_3"/>
<dbReference type="AlphaFoldDB" id="Q46IF4"/>
<dbReference type="DNASU" id="3606627"/>
<dbReference type="InterPro" id="IPR036291">
    <property type="entry name" value="NAD(P)-bd_dom_sf"/>
</dbReference>
<dbReference type="Gene3D" id="3.40.50.720">
    <property type="entry name" value="NAD(P)-binding Rossmann-like Domain"/>
    <property type="match status" value="1"/>
</dbReference>
<dbReference type="KEGG" id="pmn:PMN2A_1234"/>
<dbReference type="GO" id="GO:0008831">
    <property type="term" value="F:dTDP-4-dehydrorhamnose reductase activity"/>
    <property type="evidence" value="ECO:0007669"/>
    <property type="project" value="UniProtKB-EC"/>
</dbReference>
<dbReference type="SUPFAM" id="SSF51735">
    <property type="entry name" value="NAD(P)-binding Rossmann-fold domains"/>
    <property type="match status" value="1"/>
</dbReference>
<organism evidence="1 2">
    <name type="scientific">Prochlorococcus marinus (strain NATL2A)</name>
    <dbReference type="NCBI Taxonomy" id="59920"/>
    <lineage>
        <taxon>Bacteria</taxon>
        <taxon>Bacillati</taxon>
        <taxon>Cyanobacteriota</taxon>
        <taxon>Cyanophyceae</taxon>
        <taxon>Synechococcales</taxon>
        <taxon>Prochlorococcaceae</taxon>
        <taxon>Prochlorococcus</taxon>
    </lineage>
</organism>
<reference evidence="1 2" key="1">
    <citation type="journal article" date="2007" name="PLoS Genet.">
        <title>Patterns and implications of gene gain and loss in the evolution of Prochlorococcus.</title>
        <authorList>
            <person name="Kettler G.C."/>
            <person name="Martiny A.C."/>
            <person name="Huang K."/>
            <person name="Zucker J."/>
            <person name="Coleman M.L."/>
            <person name="Rodrigue S."/>
            <person name="Chen F."/>
            <person name="Lapidus A."/>
            <person name="Ferriera S."/>
            <person name="Johnson J."/>
            <person name="Steglich C."/>
            <person name="Church G.M."/>
            <person name="Richardson P."/>
            <person name="Chisholm S.W."/>
        </authorList>
    </citation>
    <scope>NUCLEOTIDE SEQUENCE [LARGE SCALE GENOMIC DNA]</scope>
    <source>
        <strain evidence="1 2">NATL2A</strain>
    </source>
</reference>
<name>Q46IF4_PROMT</name>
<evidence type="ECO:0000313" key="2">
    <source>
        <dbReference type="Proteomes" id="UP000002535"/>
    </source>
</evidence>
<evidence type="ECO:0000313" key="1">
    <source>
        <dbReference type="EMBL" id="AAZ58724.1"/>
    </source>
</evidence>
<protein>
    <submittedName>
        <fullName evidence="1">dTDP-4-dehydrorhamnose reductase</fullName>
        <ecNumber evidence="1">1.1.1.133</ecNumber>
    </submittedName>
</protein>
<keyword evidence="1" id="KW-0560">Oxidoreductase</keyword>
<gene>
    <name evidence="1" type="ordered locus">PMN2A_1234</name>
</gene>
<dbReference type="EMBL" id="CP000095">
    <property type="protein sequence ID" value="AAZ58724.1"/>
    <property type="molecule type" value="Genomic_DNA"/>
</dbReference>
<keyword evidence="2" id="KW-1185">Reference proteome</keyword>
<dbReference type="Proteomes" id="UP000002535">
    <property type="component" value="Chromosome"/>
</dbReference>
<accession>Q46IF4</accession>
<dbReference type="RefSeq" id="WP_011295578.1">
    <property type="nucleotide sequence ID" value="NC_007335.2"/>
</dbReference>
<proteinExistence type="predicted"/>
<dbReference type="STRING" id="59920.PMN2A_1234"/>
<sequence>MKIAIIGPSGMLGKVVFNYFLMFGNDIHLIFPVKYNLENKNEFISSLENADFVINCAGSIPQKMPNYTNVNTKIDYFKINYLLPELLLENNFRVIHPCTDCVYKGNPNLAPYGLDSNYDCDSLYGKSKACLYSRKTYQIHIDLIRVIRASIIASDQSNKSLYSWTLSRIKSSNLIYGYVNHFWNGITALKWAEIAFKIINNFDSFPPISVYGTNTISKYELIKYILILNKISPEKYLKPIKATHTVNKSLILHENNFGDIYNLLIELKEFEDLIN</sequence>
<dbReference type="EC" id="1.1.1.133" evidence="1"/>